<reference evidence="1 3" key="1">
    <citation type="submission" date="2016-05" db="EMBL/GenBank/DDBJ databases">
        <title>Nuclear genome of Blastocystis sp. subtype 1 NandII.</title>
        <authorList>
            <person name="Gentekaki E."/>
            <person name="Curtis B."/>
            <person name="Stairs C."/>
            <person name="Eme L."/>
            <person name="Herman E."/>
            <person name="Klimes V."/>
            <person name="Arias M.C."/>
            <person name="Elias M."/>
            <person name="Hilliou F."/>
            <person name="Klute M."/>
            <person name="Malik S.-B."/>
            <person name="Pightling A."/>
            <person name="Rachubinski R."/>
            <person name="Salas D."/>
            <person name="Schlacht A."/>
            <person name="Suga H."/>
            <person name="Archibald J."/>
            <person name="Ball S.G."/>
            <person name="Clark G."/>
            <person name="Dacks J."/>
            <person name="Van Der Giezen M."/>
            <person name="Tsaousis A."/>
            <person name="Roger A."/>
        </authorList>
    </citation>
    <scope>NUCLEOTIDE SEQUENCE [LARGE SCALE GENOMIC DNA]</scope>
    <source>
        <strain evidence="3">ATCC 50177 / NandII</strain>
        <strain evidence="1">NandII</strain>
    </source>
</reference>
<protein>
    <recommendedName>
        <fullName evidence="4">HTH La-type RNA-binding domain-containing protein</fullName>
    </recommendedName>
</protein>
<dbReference type="Proteomes" id="UP000078348">
    <property type="component" value="Unassembled WGS sequence"/>
</dbReference>
<dbReference type="OrthoDB" id="207156at2759"/>
<dbReference type="InterPro" id="IPR035979">
    <property type="entry name" value="RBD_domain_sf"/>
</dbReference>
<gene>
    <name evidence="2" type="ORF">AV274_1551</name>
    <name evidence="1" type="ORF">AV274_2313</name>
</gene>
<name>A0A196SII9_BLAHN</name>
<dbReference type="GO" id="GO:0003676">
    <property type="term" value="F:nucleic acid binding"/>
    <property type="evidence" value="ECO:0007669"/>
    <property type="project" value="InterPro"/>
</dbReference>
<dbReference type="InterPro" id="IPR012677">
    <property type="entry name" value="Nucleotide-bd_a/b_plait_sf"/>
</dbReference>
<dbReference type="EMBL" id="LXWW01000106">
    <property type="protein sequence ID" value="OAO15997.1"/>
    <property type="molecule type" value="Genomic_DNA"/>
</dbReference>
<proteinExistence type="predicted"/>
<evidence type="ECO:0000313" key="2">
    <source>
        <dbReference type="EMBL" id="OAO16710.1"/>
    </source>
</evidence>
<evidence type="ECO:0000313" key="1">
    <source>
        <dbReference type="EMBL" id="OAO15997.1"/>
    </source>
</evidence>
<evidence type="ECO:0000313" key="3">
    <source>
        <dbReference type="Proteomes" id="UP000078348"/>
    </source>
</evidence>
<dbReference type="SUPFAM" id="SSF54928">
    <property type="entry name" value="RNA-binding domain, RBD"/>
    <property type="match status" value="1"/>
</dbReference>
<sequence length="370" mass="41744">MESDIIHTKRTVEEKHDMARKEMEHLLSLQYMADTPSFVSKLDNDGYMPLTYLASLPSIQCFDLSVSELIDVIRAIDALSLSPDNKGVRISLPVARKTLIIRDTPEGTSEDVIRSLLPEFAIESIREEIGRSWFVTFPSEEDVPKAISALQSMTLDGHPVKARVKSEFYMKVFMRRLQTVMATTKATANSTKLSSAARPFELPPDRLKELHENVKKAHDYPTASTTVPGFDSYWTDPNLYPNLNFNYEVKETEVPFVTTNAPEGYTGSYIHYTPDEILSIVHGITDLSLPPIATPGDHSLAIEVNANVELVQKGRTMSIDQAFSLGRPRTLSVDSVDYTSMLTGEVEEEVATYVRKQRRNRNRRRSVQKK</sequence>
<dbReference type="STRING" id="478820.A0A196SII9"/>
<comment type="caution">
    <text evidence="1">The sequence shown here is derived from an EMBL/GenBank/DDBJ whole genome shotgun (WGS) entry which is preliminary data.</text>
</comment>
<dbReference type="AlphaFoldDB" id="A0A196SII9"/>
<dbReference type="Gene3D" id="3.30.70.330">
    <property type="match status" value="1"/>
</dbReference>
<dbReference type="EMBL" id="LXWW01000065">
    <property type="protein sequence ID" value="OAO16710.1"/>
    <property type="molecule type" value="Genomic_DNA"/>
</dbReference>
<keyword evidence="3" id="KW-1185">Reference proteome</keyword>
<accession>A0A196SII9</accession>
<organism evidence="1 3">
    <name type="scientific">Blastocystis sp. subtype 1 (strain ATCC 50177 / NandII)</name>
    <dbReference type="NCBI Taxonomy" id="478820"/>
    <lineage>
        <taxon>Eukaryota</taxon>
        <taxon>Sar</taxon>
        <taxon>Stramenopiles</taxon>
        <taxon>Bigyra</taxon>
        <taxon>Opalozoa</taxon>
        <taxon>Opalinata</taxon>
        <taxon>Blastocystidae</taxon>
        <taxon>Blastocystis</taxon>
    </lineage>
</organism>
<evidence type="ECO:0008006" key="4">
    <source>
        <dbReference type="Google" id="ProtNLM"/>
    </source>
</evidence>